<dbReference type="EMBL" id="MU001494">
    <property type="protein sequence ID" value="KAF2449339.1"/>
    <property type="molecule type" value="Genomic_DNA"/>
</dbReference>
<evidence type="ECO:0000313" key="11">
    <source>
        <dbReference type="EMBL" id="KAF2449339.1"/>
    </source>
</evidence>
<keyword evidence="6 9" id="KW-0067">ATP-binding</keyword>
<dbReference type="Proteomes" id="UP000799764">
    <property type="component" value="Unassembled WGS sequence"/>
</dbReference>
<dbReference type="OrthoDB" id="5979581at2759"/>
<evidence type="ECO:0000256" key="3">
    <source>
        <dbReference type="ARBA" id="ARBA00022679"/>
    </source>
</evidence>
<proteinExistence type="predicted"/>
<evidence type="ECO:0000256" key="2">
    <source>
        <dbReference type="ARBA" id="ARBA00022527"/>
    </source>
</evidence>
<dbReference type="InterPro" id="IPR051334">
    <property type="entry name" value="SRPK"/>
</dbReference>
<dbReference type="Pfam" id="PF00069">
    <property type="entry name" value="Pkinase"/>
    <property type="match status" value="2"/>
</dbReference>
<dbReference type="Gene3D" id="3.30.200.20">
    <property type="entry name" value="Phosphorylase Kinase, domain 1"/>
    <property type="match status" value="1"/>
</dbReference>
<dbReference type="InterPro" id="IPR017441">
    <property type="entry name" value="Protein_kinase_ATP_BS"/>
</dbReference>
<evidence type="ECO:0000256" key="1">
    <source>
        <dbReference type="ARBA" id="ARBA00012513"/>
    </source>
</evidence>
<dbReference type="EC" id="2.7.11.1" evidence="1"/>
<sequence>MRLYKLRLRARNISSWKELPCPLTFWTPTPSRPICYTPARTFQMNQSPYICDVDAEPLHRYRTGGYHPVHIGDSLNSNRYKILHKLGWGSYSTVWAARDQREHTYVAVKISISGQERSHREFTILRSLAAAQSDQPGSQHLMTMSDHFQLNGPNGIHDCFVLELLGPSVADVLDAHFNNERLPGKLARKIAKQTLLGLSCLHEQGIGHADLHTRNLAFTIPSVQVLREEELYEKLGKPKTAYVQRVDRKPLEPGIPRYLVEPSSYSRINSFPLDRVKIVDFGQSFRSTDVPERFYVPLPLQAPEIVFRDRVDWRVDLWSMGCILFELVVGQPLFDSFMTTPTILVRQMLELASDELPERWQEQWRNMEAASPGEESACSLQGWLDEMYFDGERSEDLSRGDILQVGALIHRMLWFEPRDRASAKEILQDPWLHEG</sequence>
<evidence type="ECO:0000256" key="4">
    <source>
        <dbReference type="ARBA" id="ARBA00022741"/>
    </source>
</evidence>
<evidence type="ECO:0000256" key="8">
    <source>
        <dbReference type="ARBA" id="ARBA00048679"/>
    </source>
</evidence>
<dbReference type="GO" id="GO:0000245">
    <property type="term" value="P:spliceosomal complex assembly"/>
    <property type="evidence" value="ECO:0007669"/>
    <property type="project" value="TreeGrafter"/>
</dbReference>
<accession>A0A9P4PUU7</accession>
<comment type="catalytic activity">
    <reaction evidence="7">
        <text>L-threonyl-[protein] + ATP = O-phospho-L-threonyl-[protein] + ADP + H(+)</text>
        <dbReference type="Rhea" id="RHEA:46608"/>
        <dbReference type="Rhea" id="RHEA-COMP:11060"/>
        <dbReference type="Rhea" id="RHEA-COMP:11605"/>
        <dbReference type="ChEBI" id="CHEBI:15378"/>
        <dbReference type="ChEBI" id="CHEBI:30013"/>
        <dbReference type="ChEBI" id="CHEBI:30616"/>
        <dbReference type="ChEBI" id="CHEBI:61977"/>
        <dbReference type="ChEBI" id="CHEBI:456216"/>
        <dbReference type="EC" id="2.7.11.1"/>
    </reaction>
</comment>
<feature type="binding site" evidence="9">
    <location>
        <position position="109"/>
    </location>
    <ligand>
        <name>ATP</name>
        <dbReference type="ChEBI" id="CHEBI:30616"/>
    </ligand>
</feature>
<dbReference type="PROSITE" id="PS50011">
    <property type="entry name" value="PROTEIN_KINASE_DOM"/>
    <property type="match status" value="1"/>
</dbReference>
<dbReference type="SMART" id="SM00220">
    <property type="entry name" value="S_TKc"/>
    <property type="match status" value="1"/>
</dbReference>
<dbReference type="AlphaFoldDB" id="A0A9P4PUU7"/>
<evidence type="ECO:0000256" key="9">
    <source>
        <dbReference type="PROSITE-ProRule" id="PRU10141"/>
    </source>
</evidence>
<keyword evidence="12" id="KW-1185">Reference proteome</keyword>
<evidence type="ECO:0000259" key="10">
    <source>
        <dbReference type="PROSITE" id="PS50011"/>
    </source>
</evidence>
<dbReference type="PANTHER" id="PTHR47634">
    <property type="entry name" value="PROTEIN KINASE DOMAIN-CONTAINING PROTEIN-RELATED"/>
    <property type="match status" value="1"/>
</dbReference>
<comment type="catalytic activity">
    <reaction evidence="8">
        <text>L-seryl-[protein] + ATP = O-phospho-L-seryl-[protein] + ADP + H(+)</text>
        <dbReference type="Rhea" id="RHEA:17989"/>
        <dbReference type="Rhea" id="RHEA-COMP:9863"/>
        <dbReference type="Rhea" id="RHEA-COMP:11604"/>
        <dbReference type="ChEBI" id="CHEBI:15378"/>
        <dbReference type="ChEBI" id="CHEBI:29999"/>
        <dbReference type="ChEBI" id="CHEBI:30616"/>
        <dbReference type="ChEBI" id="CHEBI:83421"/>
        <dbReference type="ChEBI" id="CHEBI:456216"/>
        <dbReference type="EC" id="2.7.11.1"/>
    </reaction>
</comment>
<keyword evidence="2" id="KW-0723">Serine/threonine-protein kinase</keyword>
<evidence type="ECO:0000256" key="6">
    <source>
        <dbReference type="ARBA" id="ARBA00022840"/>
    </source>
</evidence>
<evidence type="ECO:0000256" key="7">
    <source>
        <dbReference type="ARBA" id="ARBA00047899"/>
    </source>
</evidence>
<keyword evidence="5 11" id="KW-0418">Kinase</keyword>
<dbReference type="Gene3D" id="1.10.510.10">
    <property type="entry name" value="Transferase(Phosphotransferase) domain 1"/>
    <property type="match status" value="1"/>
</dbReference>
<dbReference type="InterPro" id="IPR000719">
    <property type="entry name" value="Prot_kinase_dom"/>
</dbReference>
<keyword evidence="3" id="KW-0808">Transferase</keyword>
<evidence type="ECO:0000256" key="5">
    <source>
        <dbReference type="ARBA" id="ARBA00022777"/>
    </source>
</evidence>
<organism evidence="11 12">
    <name type="scientific">Karstenula rhodostoma CBS 690.94</name>
    <dbReference type="NCBI Taxonomy" id="1392251"/>
    <lineage>
        <taxon>Eukaryota</taxon>
        <taxon>Fungi</taxon>
        <taxon>Dikarya</taxon>
        <taxon>Ascomycota</taxon>
        <taxon>Pezizomycotina</taxon>
        <taxon>Dothideomycetes</taxon>
        <taxon>Pleosporomycetidae</taxon>
        <taxon>Pleosporales</taxon>
        <taxon>Massarineae</taxon>
        <taxon>Didymosphaeriaceae</taxon>
        <taxon>Karstenula</taxon>
    </lineage>
</organism>
<dbReference type="GO" id="GO:0004674">
    <property type="term" value="F:protein serine/threonine kinase activity"/>
    <property type="evidence" value="ECO:0007669"/>
    <property type="project" value="UniProtKB-KW"/>
</dbReference>
<name>A0A9P4PUU7_9PLEO</name>
<gene>
    <name evidence="11" type="ORF">P171DRAFT_427545</name>
</gene>
<reference evidence="11" key="1">
    <citation type="journal article" date="2020" name="Stud. Mycol.">
        <title>101 Dothideomycetes genomes: a test case for predicting lifestyles and emergence of pathogens.</title>
        <authorList>
            <person name="Haridas S."/>
            <person name="Albert R."/>
            <person name="Binder M."/>
            <person name="Bloem J."/>
            <person name="Labutti K."/>
            <person name="Salamov A."/>
            <person name="Andreopoulos B."/>
            <person name="Baker S."/>
            <person name="Barry K."/>
            <person name="Bills G."/>
            <person name="Bluhm B."/>
            <person name="Cannon C."/>
            <person name="Castanera R."/>
            <person name="Culley D."/>
            <person name="Daum C."/>
            <person name="Ezra D."/>
            <person name="Gonzalez J."/>
            <person name="Henrissat B."/>
            <person name="Kuo A."/>
            <person name="Liang C."/>
            <person name="Lipzen A."/>
            <person name="Lutzoni F."/>
            <person name="Magnuson J."/>
            <person name="Mondo S."/>
            <person name="Nolan M."/>
            <person name="Ohm R."/>
            <person name="Pangilinan J."/>
            <person name="Park H.-J."/>
            <person name="Ramirez L."/>
            <person name="Alfaro M."/>
            <person name="Sun H."/>
            <person name="Tritt A."/>
            <person name="Yoshinaga Y."/>
            <person name="Zwiers L.-H."/>
            <person name="Turgeon B."/>
            <person name="Goodwin S."/>
            <person name="Spatafora J."/>
            <person name="Crous P."/>
            <person name="Grigoriev I."/>
        </authorList>
    </citation>
    <scope>NUCLEOTIDE SEQUENCE</scope>
    <source>
        <strain evidence="11">CBS 690.94</strain>
    </source>
</reference>
<dbReference type="PANTHER" id="PTHR47634:SF9">
    <property type="entry name" value="PROTEIN KINASE DOMAIN-CONTAINING PROTEIN-RELATED"/>
    <property type="match status" value="1"/>
</dbReference>
<dbReference type="PROSITE" id="PS00107">
    <property type="entry name" value="PROTEIN_KINASE_ATP"/>
    <property type="match status" value="1"/>
</dbReference>
<evidence type="ECO:0000313" key="12">
    <source>
        <dbReference type="Proteomes" id="UP000799764"/>
    </source>
</evidence>
<protein>
    <recommendedName>
        <fullName evidence="1">non-specific serine/threonine protein kinase</fullName>
        <ecNumber evidence="1">2.7.11.1</ecNumber>
    </recommendedName>
</protein>
<dbReference type="GO" id="GO:0005524">
    <property type="term" value="F:ATP binding"/>
    <property type="evidence" value="ECO:0007669"/>
    <property type="project" value="UniProtKB-UniRule"/>
</dbReference>
<dbReference type="InterPro" id="IPR011009">
    <property type="entry name" value="Kinase-like_dom_sf"/>
</dbReference>
<dbReference type="SUPFAM" id="SSF56112">
    <property type="entry name" value="Protein kinase-like (PK-like)"/>
    <property type="match status" value="1"/>
</dbReference>
<dbReference type="GO" id="GO:0050684">
    <property type="term" value="P:regulation of mRNA processing"/>
    <property type="evidence" value="ECO:0007669"/>
    <property type="project" value="TreeGrafter"/>
</dbReference>
<feature type="domain" description="Protein kinase" evidence="10">
    <location>
        <begin position="80"/>
        <end position="432"/>
    </location>
</feature>
<keyword evidence="4 9" id="KW-0547">Nucleotide-binding</keyword>
<comment type="caution">
    <text evidence="11">The sequence shown here is derived from an EMBL/GenBank/DDBJ whole genome shotgun (WGS) entry which is preliminary data.</text>
</comment>